<reference evidence="2 3" key="1">
    <citation type="journal article" date="2016" name="Sci. Rep.">
        <title>Penicillium arizonense, a new, genome sequenced fungal species, reveals a high chemical diversity in secreted metabolites.</title>
        <authorList>
            <person name="Grijseels S."/>
            <person name="Nielsen J.C."/>
            <person name="Randelovic M."/>
            <person name="Nielsen J."/>
            <person name="Nielsen K.F."/>
            <person name="Workman M."/>
            <person name="Frisvad J.C."/>
        </authorList>
    </citation>
    <scope>NUCLEOTIDE SEQUENCE [LARGE SCALE GENOMIC DNA]</scope>
    <source>
        <strain evidence="2 3">CBS 141311</strain>
    </source>
</reference>
<evidence type="ECO:0000313" key="3">
    <source>
        <dbReference type="Proteomes" id="UP000177622"/>
    </source>
</evidence>
<comment type="caution">
    <text evidence="2">The sequence shown here is derived from an EMBL/GenBank/DDBJ whole genome shotgun (WGS) entry which is preliminary data.</text>
</comment>
<organism evidence="2 3">
    <name type="scientific">Penicillium arizonense</name>
    <dbReference type="NCBI Taxonomy" id="1835702"/>
    <lineage>
        <taxon>Eukaryota</taxon>
        <taxon>Fungi</taxon>
        <taxon>Dikarya</taxon>
        <taxon>Ascomycota</taxon>
        <taxon>Pezizomycotina</taxon>
        <taxon>Eurotiomycetes</taxon>
        <taxon>Eurotiomycetidae</taxon>
        <taxon>Eurotiales</taxon>
        <taxon>Aspergillaceae</taxon>
        <taxon>Penicillium</taxon>
    </lineage>
</organism>
<name>A0A1F5LBP4_PENAI</name>
<proteinExistence type="predicted"/>
<dbReference type="Proteomes" id="UP000177622">
    <property type="component" value="Unassembled WGS sequence"/>
</dbReference>
<dbReference type="EMBL" id="LXJU01000017">
    <property type="protein sequence ID" value="OGE50351.1"/>
    <property type="molecule type" value="Genomic_DNA"/>
</dbReference>
<dbReference type="OrthoDB" id="4340181at2759"/>
<feature type="compositionally biased region" description="Acidic residues" evidence="1">
    <location>
        <begin position="91"/>
        <end position="111"/>
    </location>
</feature>
<accession>A0A1F5LBP4</accession>
<evidence type="ECO:0000256" key="1">
    <source>
        <dbReference type="SAM" id="MobiDB-lite"/>
    </source>
</evidence>
<sequence>MCLKIMYYHAKCTHAAPAETSSVIGCPPALEEGCLCDPEEQTPLPFPVSGLCKQCKAQKRRREMINRLVGIAKWKAGDRLGSLTAAMALPEIDDESRDEVSEYESEYESEPETGSGSDADADATDAVEPRKTGLLTRSNPDESFHRLQRWLDKADPYPPKVSSTSTSANTAKTGKMTRWPFFKAPILWKDELDKFGLRTLVLVQKHGLVEQKDKPSRRRTVCAGPRGLLPLALVEKHKKRWGWPSWDPYGREKADEPRQSEPLLMPSVEEESMKAVSLRSRIPVPASRVGGQSVAASVEKRPLLAGRNTFDRVTF</sequence>
<protein>
    <submittedName>
        <fullName evidence="2">Uncharacterized protein</fullName>
    </submittedName>
</protein>
<keyword evidence="3" id="KW-1185">Reference proteome</keyword>
<feature type="region of interest" description="Disordered" evidence="1">
    <location>
        <begin position="90"/>
        <end position="124"/>
    </location>
</feature>
<gene>
    <name evidence="2" type="ORF">PENARI_c017G05061</name>
</gene>
<dbReference type="RefSeq" id="XP_022485799.1">
    <property type="nucleotide sequence ID" value="XM_022634320.1"/>
</dbReference>
<dbReference type="GeneID" id="34579054"/>
<dbReference type="AlphaFoldDB" id="A0A1F5LBP4"/>
<evidence type="ECO:0000313" key="2">
    <source>
        <dbReference type="EMBL" id="OGE50351.1"/>
    </source>
</evidence>